<organism evidence="2 3">
    <name type="scientific">Paractinoplanes durhamensis</name>
    <dbReference type="NCBI Taxonomy" id="113563"/>
    <lineage>
        <taxon>Bacteria</taxon>
        <taxon>Bacillati</taxon>
        <taxon>Actinomycetota</taxon>
        <taxon>Actinomycetes</taxon>
        <taxon>Micromonosporales</taxon>
        <taxon>Micromonosporaceae</taxon>
        <taxon>Paractinoplanes</taxon>
    </lineage>
</organism>
<sequence>MRADTGFHPGELAVQRQAGVRNEAARLARMLDPAELSGGVARFLAERTFLALTGRDATGRLWTSPLAGPPGLLQVRSGHELAVHAGFAAGDPLSGIATGQKVGTSSVDFARQRRVRINGLLTVATEHVLVVEVEQAYGNCPQFIQPRLLEPDSAGQPAAGGDARRGTALEPDDIALIRSADAFFLGTANPDQGADASHRGGPPGFVRVDERGLWWPDYPGNNMFNSLGNLAVSPEAALLFPDFATGGALHLSGTARIEWGEAGRPGDDGHTGRVVRFQPEQVVAVHGLPLHEVAHRSYPHNPPVKS</sequence>
<evidence type="ECO:0000313" key="2">
    <source>
        <dbReference type="EMBL" id="GIE00292.1"/>
    </source>
</evidence>
<accession>A0ABQ3YRY4</accession>
<comment type="caution">
    <text evidence="2">The sequence shown here is derived from an EMBL/GenBank/DDBJ whole genome shotgun (WGS) entry which is preliminary data.</text>
</comment>
<evidence type="ECO:0000313" key="3">
    <source>
        <dbReference type="Proteomes" id="UP000637628"/>
    </source>
</evidence>
<gene>
    <name evidence="2" type="ORF">Adu01nite_16420</name>
</gene>
<dbReference type="Gene3D" id="2.30.110.10">
    <property type="entry name" value="Electron Transport, Fmn-binding Protein, Chain A"/>
    <property type="match status" value="1"/>
</dbReference>
<dbReference type="InterPro" id="IPR011576">
    <property type="entry name" value="Pyridox_Oxase_N"/>
</dbReference>
<evidence type="ECO:0000259" key="1">
    <source>
        <dbReference type="Pfam" id="PF01243"/>
    </source>
</evidence>
<keyword evidence="3" id="KW-1185">Reference proteome</keyword>
<reference evidence="2 3" key="1">
    <citation type="submission" date="2021-01" db="EMBL/GenBank/DDBJ databases">
        <title>Whole genome shotgun sequence of Actinoplanes durhamensis NBRC 14914.</title>
        <authorList>
            <person name="Komaki H."/>
            <person name="Tamura T."/>
        </authorList>
    </citation>
    <scope>NUCLEOTIDE SEQUENCE [LARGE SCALE GENOMIC DNA]</scope>
    <source>
        <strain evidence="2 3">NBRC 14914</strain>
    </source>
</reference>
<dbReference type="PANTHER" id="PTHR42815:SF2">
    <property type="entry name" value="FAD-BINDING, PUTATIVE (AFU_ORTHOLOGUE AFUA_6G07600)-RELATED"/>
    <property type="match status" value="1"/>
</dbReference>
<proteinExistence type="predicted"/>
<dbReference type="Pfam" id="PF01243">
    <property type="entry name" value="PNPOx_N"/>
    <property type="match status" value="1"/>
</dbReference>
<protein>
    <recommendedName>
        <fullName evidence="1">Pyridoxamine 5'-phosphate oxidase N-terminal domain-containing protein</fullName>
    </recommendedName>
</protein>
<dbReference type="RefSeq" id="WP_203725916.1">
    <property type="nucleotide sequence ID" value="NZ_BAAATX010000002.1"/>
</dbReference>
<dbReference type="InterPro" id="IPR012349">
    <property type="entry name" value="Split_barrel_FMN-bd"/>
</dbReference>
<feature type="domain" description="Pyridoxamine 5'-phosphate oxidase N-terminal" evidence="1">
    <location>
        <begin position="175"/>
        <end position="258"/>
    </location>
</feature>
<dbReference type="Proteomes" id="UP000637628">
    <property type="component" value="Unassembled WGS sequence"/>
</dbReference>
<dbReference type="EMBL" id="BOML01000013">
    <property type="protein sequence ID" value="GIE00292.1"/>
    <property type="molecule type" value="Genomic_DNA"/>
</dbReference>
<name>A0ABQ3YRY4_9ACTN</name>
<dbReference type="SUPFAM" id="SSF50475">
    <property type="entry name" value="FMN-binding split barrel"/>
    <property type="match status" value="1"/>
</dbReference>
<dbReference type="PANTHER" id="PTHR42815">
    <property type="entry name" value="FAD-BINDING, PUTATIVE (AFU_ORTHOLOGUE AFUA_6G07600)-RELATED"/>
    <property type="match status" value="1"/>
</dbReference>